<dbReference type="GO" id="GO:0030416">
    <property type="term" value="P:methylamine metabolic process"/>
    <property type="evidence" value="ECO:0007669"/>
    <property type="project" value="InterPro"/>
</dbReference>
<name>A0AAP2DS39_9BACT</name>
<gene>
    <name evidence="7" type="ORF">KK083_31705</name>
</gene>
<organism evidence="7 8">
    <name type="scientific">Chryseosolibacter histidini</name>
    <dbReference type="NCBI Taxonomy" id="2782349"/>
    <lineage>
        <taxon>Bacteria</taxon>
        <taxon>Pseudomonadati</taxon>
        <taxon>Bacteroidota</taxon>
        <taxon>Cytophagia</taxon>
        <taxon>Cytophagales</taxon>
        <taxon>Chryseotaleaceae</taxon>
        <taxon>Chryseosolibacter</taxon>
    </lineage>
</organism>
<keyword evidence="8" id="KW-1185">Reference proteome</keyword>
<feature type="transmembrane region" description="Helical" evidence="5">
    <location>
        <begin position="52"/>
        <end position="70"/>
    </location>
</feature>
<dbReference type="GO" id="GO:0016020">
    <property type="term" value="C:membrane"/>
    <property type="evidence" value="ECO:0007669"/>
    <property type="project" value="UniProtKB-SubCell"/>
</dbReference>
<evidence type="ECO:0000259" key="6">
    <source>
        <dbReference type="Pfam" id="PF07291"/>
    </source>
</evidence>
<keyword evidence="3 5" id="KW-1133">Transmembrane helix</keyword>
<proteinExistence type="predicted"/>
<comment type="caution">
    <text evidence="7">The sequence shown here is derived from an EMBL/GenBank/DDBJ whole genome shotgun (WGS) entry which is preliminary data.</text>
</comment>
<evidence type="ECO:0000256" key="5">
    <source>
        <dbReference type="SAM" id="Phobius"/>
    </source>
</evidence>
<dbReference type="RefSeq" id="WP_254170183.1">
    <property type="nucleotide sequence ID" value="NZ_JAHESF010000076.1"/>
</dbReference>
<feature type="domain" description="Methylamine utilisation protein MauE" evidence="6">
    <location>
        <begin position="9"/>
        <end position="134"/>
    </location>
</feature>
<evidence type="ECO:0000256" key="4">
    <source>
        <dbReference type="ARBA" id="ARBA00023136"/>
    </source>
</evidence>
<reference evidence="7 8" key="1">
    <citation type="submission" date="2021-05" db="EMBL/GenBank/DDBJ databases">
        <title>A Polyphasic approach of four new species of the genus Ohtaekwangia: Ohtaekwangia histidinii sp. nov., Ohtaekwangia cretensis sp. nov., Ohtaekwangia indiensis sp. nov., Ohtaekwangia reichenbachii sp. nov. from diverse environment.</title>
        <authorList>
            <person name="Octaviana S."/>
        </authorList>
    </citation>
    <scope>NUCLEOTIDE SEQUENCE [LARGE SCALE GENOMIC DNA]</scope>
    <source>
        <strain evidence="7 8">PWU4</strain>
    </source>
</reference>
<evidence type="ECO:0000256" key="2">
    <source>
        <dbReference type="ARBA" id="ARBA00022692"/>
    </source>
</evidence>
<dbReference type="Pfam" id="PF07291">
    <property type="entry name" value="MauE"/>
    <property type="match status" value="1"/>
</dbReference>
<dbReference type="InterPro" id="IPR009908">
    <property type="entry name" value="Methylamine_util_MauE"/>
</dbReference>
<sequence length="149" mass="16497">MKLKLTKSVALDIIVFLFMVLFIYAAATKLFEYKEFEAQIGKSPLITKYAGTLAWLVPGIELITAAMLFVPHFRLVGLYASFSLMFGFTAYIIFILTFSPYVPCSCGGILSAMGWTAHLVFNIAFMLLAVIGVILLVTVSKNENQVSYS</sequence>
<protein>
    <recommendedName>
        <fullName evidence="6">Methylamine utilisation protein MauE domain-containing protein</fullName>
    </recommendedName>
</protein>
<feature type="transmembrane region" description="Helical" evidence="5">
    <location>
        <begin position="119"/>
        <end position="139"/>
    </location>
</feature>
<feature type="transmembrane region" description="Helical" evidence="5">
    <location>
        <begin position="77"/>
        <end position="99"/>
    </location>
</feature>
<feature type="transmembrane region" description="Helical" evidence="5">
    <location>
        <begin position="9"/>
        <end position="27"/>
    </location>
</feature>
<evidence type="ECO:0000256" key="1">
    <source>
        <dbReference type="ARBA" id="ARBA00004141"/>
    </source>
</evidence>
<dbReference type="EMBL" id="JAHESF010000076">
    <property type="protein sequence ID" value="MBT1701501.1"/>
    <property type="molecule type" value="Genomic_DNA"/>
</dbReference>
<comment type="subcellular location">
    <subcellularLocation>
        <location evidence="1">Membrane</location>
        <topology evidence="1">Multi-pass membrane protein</topology>
    </subcellularLocation>
</comment>
<keyword evidence="4 5" id="KW-0472">Membrane</keyword>
<accession>A0AAP2DS39</accession>
<dbReference type="Proteomes" id="UP001319200">
    <property type="component" value="Unassembled WGS sequence"/>
</dbReference>
<keyword evidence="2 5" id="KW-0812">Transmembrane</keyword>
<dbReference type="AlphaFoldDB" id="A0AAP2DS39"/>
<evidence type="ECO:0000313" key="7">
    <source>
        <dbReference type="EMBL" id="MBT1701501.1"/>
    </source>
</evidence>
<evidence type="ECO:0000313" key="8">
    <source>
        <dbReference type="Proteomes" id="UP001319200"/>
    </source>
</evidence>
<evidence type="ECO:0000256" key="3">
    <source>
        <dbReference type="ARBA" id="ARBA00022989"/>
    </source>
</evidence>